<dbReference type="EMBL" id="CABEEZ010000008">
    <property type="protein sequence ID" value="VTR14872.1"/>
    <property type="molecule type" value="Genomic_DNA"/>
</dbReference>
<reference evidence="1" key="1">
    <citation type="submission" date="2019-05" db="EMBL/GenBank/DDBJ databases">
        <authorList>
            <consortium name="Pathogen Informatics"/>
        </authorList>
    </citation>
    <scope>NUCLEOTIDE SEQUENCE [LARGE SCALE GENOMIC DNA]</scope>
    <source>
        <strain evidence="1">NCTC12965</strain>
    </source>
</reference>
<protein>
    <submittedName>
        <fullName evidence="1">Excinuclease ABC subunit C</fullName>
    </submittedName>
</protein>
<sequence length="35" mass="4177">MWGKAKDLKKRLASYFRTQVSSRKTETLVQKYLTN</sequence>
<proteinExistence type="predicted"/>
<dbReference type="InterPro" id="IPR035901">
    <property type="entry name" value="GIY-YIG_endonuc_sf"/>
</dbReference>
<accession>A0A4U9TAP5</accession>
<gene>
    <name evidence="1" type="primary">uvrC_1</name>
    <name evidence="1" type="ORF">NCTC12965_00056</name>
</gene>
<dbReference type="SUPFAM" id="SSF82771">
    <property type="entry name" value="GIY-YIG endonuclease"/>
    <property type="match status" value="1"/>
</dbReference>
<evidence type="ECO:0000313" key="1">
    <source>
        <dbReference type="EMBL" id="VTR14872.1"/>
    </source>
</evidence>
<organism evidence="1">
    <name type="scientific">Serratia fonticola</name>
    <dbReference type="NCBI Taxonomy" id="47917"/>
    <lineage>
        <taxon>Bacteria</taxon>
        <taxon>Pseudomonadati</taxon>
        <taxon>Pseudomonadota</taxon>
        <taxon>Gammaproteobacteria</taxon>
        <taxon>Enterobacterales</taxon>
        <taxon>Yersiniaceae</taxon>
        <taxon>Serratia</taxon>
    </lineage>
</organism>
<name>A0A4U9TAP5_SERFO</name>
<dbReference type="AlphaFoldDB" id="A0A4U9TAP5"/>